<gene>
    <name evidence="2" type="ORF">ACJRO7_011550</name>
</gene>
<protein>
    <submittedName>
        <fullName evidence="2">Uncharacterized protein</fullName>
    </submittedName>
</protein>
<feature type="region of interest" description="Disordered" evidence="1">
    <location>
        <begin position="1"/>
        <end position="20"/>
    </location>
</feature>
<dbReference type="PANTHER" id="PTHR31659:SF0">
    <property type="entry name" value="EMB|CAB61945.1"/>
    <property type="match status" value="1"/>
</dbReference>
<comment type="caution">
    <text evidence="2">The sequence shown here is derived from an EMBL/GenBank/DDBJ whole genome shotgun (WGS) entry which is preliminary data.</text>
</comment>
<accession>A0ABD3LGM7</accession>
<sequence length="534" mass="59143">MQTQSPPSPSTTLYSRHRPSLCRHRRAARPTAAGPCAACLRERLAGFGAANCRGASSHSVPRSVADHLHRSKSHRESNCGAAAARRSAEPRRRSCEVVGGTSLIGLFNLEDGPSGRGGSSAVGEGNGEGEIRICDSDVEQNEEVGDGGVCDDFEEGAELRTVREFIDLEWETKKRRDKDSRGFWGVAAVLTDKLRKWRGKEKVANLGPVGLVNGGNVAIGDEDVHKEKVNREELGDMRTDVGKCGMGRRSCDSEWVNGGRISHDVPRASLDGHMIGRSSMYRHLNPAVSAVNDVKLVDDQSEDGVSEEKSSCVDENGKSPGGHLHTRHYYKEPAALQRQRRSFERSNSHKRDKLEFEVDDAKLLPRLKPSPTATELFNGTKLLITEQELMDWRLKSVKQDDMVTLESAFQNAAPFVGRQDQKRCKKLQLLGWRKAWNTWSLMHSRGERTDVNRGISCIAGEVDNQSVVTASRQEQNNVAKEDEPIGNITRRLKLSNSVTARSKSAQSYGHNIDKGLRPIYLSPLRTSRSKSERM</sequence>
<feature type="region of interest" description="Disordered" evidence="1">
    <location>
        <begin position="56"/>
        <end position="85"/>
    </location>
</feature>
<dbReference type="Pfam" id="PF05340">
    <property type="entry name" value="DUF740"/>
    <property type="match status" value="1"/>
</dbReference>
<name>A0ABD3LGM7_EUCGL</name>
<organism evidence="2 3">
    <name type="scientific">Eucalyptus globulus</name>
    <name type="common">Tasmanian blue gum</name>
    <dbReference type="NCBI Taxonomy" id="34317"/>
    <lineage>
        <taxon>Eukaryota</taxon>
        <taxon>Viridiplantae</taxon>
        <taxon>Streptophyta</taxon>
        <taxon>Embryophyta</taxon>
        <taxon>Tracheophyta</taxon>
        <taxon>Spermatophyta</taxon>
        <taxon>Magnoliopsida</taxon>
        <taxon>eudicotyledons</taxon>
        <taxon>Gunneridae</taxon>
        <taxon>Pentapetalae</taxon>
        <taxon>rosids</taxon>
        <taxon>malvids</taxon>
        <taxon>Myrtales</taxon>
        <taxon>Myrtaceae</taxon>
        <taxon>Myrtoideae</taxon>
        <taxon>Eucalypteae</taxon>
        <taxon>Eucalyptus</taxon>
    </lineage>
</organism>
<dbReference type="EMBL" id="JBJKBG010000002">
    <property type="protein sequence ID" value="KAL3750567.1"/>
    <property type="molecule type" value="Genomic_DNA"/>
</dbReference>
<dbReference type="PANTHER" id="PTHR31659">
    <property type="entry name" value="PROTEIN: UPF0503-LIKE PROTEIN, PUTATIVE (DUF740)-RELATED"/>
    <property type="match status" value="1"/>
</dbReference>
<dbReference type="InterPro" id="IPR008004">
    <property type="entry name" value="OCTOPUS-like"/>
</dbReference>
<evidence type="ECO:0000313" key="2">
    <source>
        <dbReference type="EMBL" id="KAL3750567.1"/>
    </source>
</evidence>
<keyword evidence="3" id="KW-1185">Reference proteome</keyword>
<feature type="compositionally biased region" description="Polar residues" evidence="1">
    <location>
        <begin position="1"/>
        <end position="14"/>
    </location>
</feature>
<dbReference type="Proteomes" id="UP001634007">
    <property type="component" value="Unassembled WGS sequence"/>
</dbReference>
<feature type="compositionally biased region" description="Basic and acidic residues" evidence="1">
    <location>
        <begin position="306"/>
        <end position="317"/>
    </location>
</feature>
<evidence type="ECO:0000256" key="1">
    <source>
        <dbReference type="SAM" id="MobiDB-lite"/>
    </source>
</evidence>
<reference evidence="2 3" key="1">
    <citation type="submission" date="2024-11" db="EMBL/GenBank/DDBJ databases">
        <title>Chromosome-level genome assembly of Eucalyptus globulus Labill. provides insights into its genome evolution.</title>
        <authorList>
            <person name="Li X."/>
        </authorList>
    </citation>
    <scope>NUCLEOTIDE SEQUENCE [LARGE SCALE GENOMIC DNA]</scope>
    <source>
        <strain evidence="2">CL2024</strain>
        <tissue evidence="2">Fresh tender leaves</tissue>
    </source>
</reference>
<proteinExistence type="predicted"/>
<dbReference type="AlphaFoldDB" id="A0ABD3LGM7"/>
<feature type="region of interest" description="Disordered" evidence="1">
    <location>
        <begin position="299"/>
        <end position="329"/>
    </location>
</feature>
<evidence type="ECO:0000313" key="3">
    <source>
        <dbReference type="Proteomes" id="UP001634007"/>
    </source>
</evidence>